<gene>
    <name evidence="4" type="ORF">ENQ20_06655</name>
</gene>
<dbReference type="EMBL" id="DSMG01000074">
    <property type="protein sequence ID" value="HDX31161.1"/>
    <property type="molecule type" value="Genomic_DNA"/>
</dbReference>
<name>A0A7C1JH08_9CHLR</name>
<dbReference type="AlphaFoldDB" id="A0A7C1JH08"/>
<dbReference type="PANTHER" id="PTHR44591">
    <property type="entry name" value="STRESS RESPONSE REGULATOR PROTEIN 1"/>
    <property type="match status" value="1"/>
</dbReference>
<accession>A0A7C1JH08</accession>
<feature type="domain" description="Response regulatory" evidence="3">
    <location>
        <begin position="9"/>
        <end position="125"/>
    </location>
</feature>
<dbReference type="InterPro" id="IPR011006">
    <property type="entry name" value="CheY-like_superfamily"/>
</dbReference>
<proteinExistence type="predicted"/>
<protein>
    <submittedName>
        <fullName evidence="4">Response regulator</fullName>
    </submittedName>
</protein>
<evidence type="ECO:0000256" key="2">
    <source>
        <dbReference type="PROSITE-ProRule" id="PRU00169"/>
    </source>
</evidence>
<evidence type="ECO:0000313" key="4">
    <source>
        <dbReference type="EMBL" id="HDX31161.1"/>
    </source>
</evidence>
<sequence length="134" mass="14781">MSQETRGYTVLVVEDEDTLRQACSDVLDAFGYCVLLAANGEEAVQMVKAEGERIDCVLLDLTMPGMNGATTYAQMRKIKPDLRVIVTSGHDVEDALQQFPTGSVFEYIQKPYSMYELHRRLQELLASAASGNAA</sequence>
<reference evidence="4" key="1">
    <citation type="journal article" date="2020" name="mSystems">
        <title>Genome- and Community-Level Interaction Insights into Carbon Utilization and Element Cycling Functions of Hydrothermarchaeota in Hydrothermal Sediment.</title>
        <authorList>
            <person name="Zhou Z."/>
            <person name="Liu Y."/>
            <person name="Xu W."/>
            <person name="Pan J."/>
            <person name="Luo Z.H."/>
            <person name="Li M."/>
        </authorList>
    </citation>
    <scope>NUCLEOTIDE SEQUENCE [LARGE SCALE GENOMIC DNA]</scope>
    <source>
        <strain evidence="4">SpSt-289</strain>
    </source>
</reference>
<dbReference type="InterPro" id="IPR001789">
    <property type="entry name" value="Sig_transdc_resp-reg_receiver"/>
</dbReference>
<comment type="caution">
    <text evidence="4">The sequence shown here is derived from an EMBL/GenBank/DDBJ whole genome shotgun (WGS) entry which is preliminary data.</text>
</comment>
<dbReference type="GO" id="GO:0000160">
    <property type="term" value="P:phosphorelay signal transduction system"/>
    <property type="evidence" value="ECO:0007669"/>
    <property type="project" value="InterPro"/>
</dbReference>
<dbReference type="Pfam" id="PF00072">
    <property type="entry name" value="Response_reg"/>
    <property type="match status" value="1"/>
</dbReference>
<organism evidence="4">
    <name type="scientific">Caldilinea aerophila</name>
    <dbReference type="NCBI Taxonomy" id="133453"/>
    <lineage>
        <taxon>Bacteria</taxon>
        <taxon>Bacillati</taxon>
        <taxon>Chloroflexota</taxon>
        <taxon>Caldilineae</taxon>
        <taxon>Caldilineales</taxon>
        <taxon>Caldilineaceae</taxon>
        <taxon>Caldilinea</taxon>
    </lineage>
</organism>
<dbReference type="InterPro" id="IPR050595">
    <property type="entry name" value="Bact_response_regulator"/>
</dbReference>
<dbReference type="PROSITE" id="PS50110">
    <property type="entry name" value="RESPONSE_REGULATORY"/>
    <property type="match status" value="1"/>
</dbReference>
<evidence type="ECO:0000256" key="1">
    <source>
        <dbReference type="ARBA" id="ARBA00022553"/>
    </source>
</evidence>
<evidence type="ECO:0000259" key="3">
    <source>
        <dbReference type="PROSITE" id="PS50110"/>
    </source>
</evidence>
<keyword evidence="1 2" id="KW-0597">Phosphoprotein</keyword>
<dbReference type="SUPFAM" id="SSF52172">
    <property type="entry name" value="CheY-like"/>
    <property type="match status" value="1"/>
</dbReference>
<dbReference type="SMART" id="SM00448">
    <property type="entry name" value="REC"/>
    <property type="match status" value="1"/>
</dbReference>
<feature type="modified residue" description="4-aspartylphosphate" evidence="2">
    <location>
        <position position="60"/>
    </location>
</feature>
<dbReference type="PANTHER" id="PTHR44591:SF3">
    <property type="entry name" value="RESPONSE REGULATORY DOMAIN-CONTAINING PROTEIN"/>
    <property type="match status" value="1"/>
</dbReference>
<dbReference type="Gene3D" id="3.40.50.2300">
    <property type="match status" value="1"/>
</dbReference>